<gene>
    <name evidence="1" type="ORF">F988_00227</name>
</gene>
<sequence length="304" mass="35736">MNIHDLREAQVRHENRKEEILNSRKELYQLRSKFIKYFNRNKIFKMEIDDYVIGVHSHKNNSNLINNFCYGLERQLDGLGRTLGATAFKFGVYYGQVESDKTDKYRFVKKFGTTHQEAFQNVKTALIELINSGENEKIEEIVENPLSPMFKGKILSTYFPDRYLNIFSDKHLNFFISQFDLDTVDLINKDPVYKREALFNFKNQDPVMQNWSMDMFVTFLYTEYPIKPVKENQQNITHDGDPLAGYRTPNFPPNQSPTFIDLEILSPTPTKTVKSNHSSKINYEKQLCTRQISQNPYPIRILLS</sequence>
<evidence type="ECO:0000313" key="1">
    <source>
        <dbReference type="EMBL" id="ENU37563.1"/>
    </source>
</evidence>
<dbReference type="Proteomes" id="UP000023776">
    <property type="component" value="Unassembled WGS sequence"/>
</dbReference>
<dbReference type="PATRIC" id="fig|981333.9.peg.219"/>
<accession>N8RQE2</accession>
<keyword evidence="2" id="KW-1185">Reference proteome</keyword>
<dbReference type="AlphaFoldDB" id="N8RQE2"/>
<reference evidence="1 2" key="1">
    <citation type="submission" date="2013-02" db="EMBL/GenBank/DDBJ databases">
        <title>The Genome Sequence of Acinetobacter parvus CIP 108168.</title>
        <authorList>
            <consortium name="The Broad Institute Genome Sequencing Platform"/>
            <consortium name="The Broad Institute Genome Sequencing Center for Infectious Disease"/>
            <person name="Cerqueira G."/>
            <person name="Feldgarden M."/>
            <person name="Courvalin P."/>
            <person name="Perichon B."/>
            <person name="Grillot-Courvalin C."/>
            <person name="Clermont D."/>
            <person name="Rocha E."/>
            <person name="Yoon E.-J."/>
            <person name="Nemec A."/>
            <person name="Walker B."/>
            <person name="Young S.K."/>
            <person name="Zeng Q."/>
            <person name="Gargeya S."/>
            <person name="Fitzgerald M."/>
            <person name="Haas B."/>
            <person name="Abouelleil A."/>
            <person name="Alvarado L."/>
            <person name="Arachchi H.M."/>
            <person name="Berlin A.M."/>
            <person name="Chapman S.B."/>
            <person name="Dewar J."/>
            <person name="Goldberg J."/>
            <person name="Griggs A."/>
            <person name="Gujja S."/>
            <person name="Hansen M."/>
            <person name="Howarth C."/>
            <person name="Imamovic A."/>
            <person name="Larimer J."/>
            <person name="McCowan C."/>
            <person name="Murphy C."/>
            <person name="Neiman D."/>
            <person name="Pearson M."/>
            <person name="Priest M."/>
            <person name="Roberts A."/>
            <person name="Saif S."/>
            <person name="Shea T."/>
            <person name="Sisk P."/>
            <person name="Sykes S."/>
            <person name="Wortman J."/>
            <person name="Nusbaum C."/>
            <person name="Birren B."/>
        </authorList>
    </citation>
    <scope>NUCLEOTIDE SEQUENCE [LARGE SCALE GENOMIC DNA]</scope>
    <source>
        <strain evidence="1 2">CIP 108168</strain>
    </source>
</reference>
<name>N8RQE2_9GAMM</name>
<evidence type="ECO:0000313" key="2">
    <source>
        <dbReference type="Proteomes" id="UP000023776"/>
    </source>
</evidence>
<proteinExistence type="predicted"/>
<dbReference type="GeneID" id="99691515"/>
<dbReference type="EMBL" id="APOM01000006">
    <property type="protein sequence ID" value="ENU37563.1"/>
    <property type="molecule type" value="Genomic_DNA"/>
</dbReference>
<protein>
    <submittedName>
        <fullName evidence="1">Uncharacterized protein</fullName>
    </submittedName>
</protein>
<organism evidence="1 2">
    <name type="scientific">Acinetobacter parvus DSM 16617 = CIP 108168</name>
    <dbReference type="NCBI Taxonomy" id="981333"/>
    <lineage>
        <taxon>Bacteria</taxon>
        <taxon>Pseudomonadati</taxon>
        <taxon>Pseudomonadota</taxon>
        <taxon>Gammaproteobacteria</taxon>
        <taxon>Moraxellales</taxon>
        <taxon>Moraxellaceae</taxon>
        <taxon>Acinetobacter</taxon>
    </lineage>
</organism>
<comment type="caution">
    <text evidence="1">The sequence shown here is derived from an EMBL/GenBank/DDBJ whole genome shotgun (WGS) entry which is preliminary data.</text>
</comment>
<dbReference type="HOGENOM" id="CLU_056338_0_0_6"/>
<dbReference type="RefSeq" id="WP_004680620.1">
    <property type="nucleotide sequence ID" value="NZ_AIEB01000053.1"/>
</dbReference>